<organism evidence="7 8">
    <name type="scientific">Didymosphaeria variabile</name>
    <dbReference type="NCBI Taxonomy" id="1932322"/>
    <lineage>
        <taxon>Eukaryota</taxon>
        <taxon>Fungi</taxon>
        <taxon>Dikarya</taxon>
        <taxon>Ascomycota</taxon>
        <taxon>Pezizomycotina</taxon>
        <taxon>Dothideomycetes</taxon>
        <taxon>Pleosporomycetidae</taxon>
        <taxon>Pleosporales</taxon>
        <taxon>Massarineae</taxon>
        <taxon>Didymosphaeriaceae</taxon>
        <taxon>Didymosphaeria</taxon>
    </lineage>
</organism>
<feature type="domain" description="Glucose-methanol-choline oxidoreductase C-terminal" evidence="6">
    <location>
        <begin position="439"/>
        <end position="574"/>
    </location>
</feature>
<evidence type="ECO:0000256" key="3">
    <source>
        <dbReference type="PIRSR" id="PIRSR000137-1"/>
    </source>
</evidence>
<protein>
    <recommendedName>
        <fullName evidence="9">GMC oxidoreductase</fullName>
    </recommendedName>
</protein>
<dbReference type="PANTHER" id="PTHR11552">
    <property type="entry name" value="GLUCOSE-METHANOL-CHOLINE GMC OXIDOREDUCTASE"/>
    <property type="match status" value="1"/>
</dbReference>
<dbReference type="PANTHER" id="PTHR11552:SF138">
    <property type="entry name" value="DEHYDROGENASE PKFF-RELATED"/>
    <property type="match status" value="1"/>
</dbReference>
<dbReference type="Pfam" id="PF05199">
    <property type="entry name" value="GMC_oxred_C"/>
    <property type="match status" value="1"/>
</dbReference>
<name>A0A9W8XRP2_9PLEO</name>
<dbReference type="Proteomes" id="UP001140513">
    <property type="component" value="Unassembled WGS sequence"/>
</dbReference>
<keyword evidence="2" id="KW-0325">Glycoprotein</keyword>
<dbReference type="GO" id="GO:0016614">
    <property type="term" value="F:oxidoreductase activity, acting on CH-OH group of donors"/>
    <property type="evidence" value="ECO:0007669"/>
    <property type="project" value="InterPro"/>
</dbReference>
<sequence>MSGYQVGVQAERFFKTLGLTPLRLELSDTSLLLANRLSSSLANTVAVIEAGTFYEISNGNVSNIPRYVWTGTGMTLDDANPLVDWMFTTEPEVGFGNQSIHYARGRALGGSSARNHIGYQRGTKGSYDKWAEDVGDDGFAWNNLRKFFDKSITFHKVDTSKRSSNSTPPNDPAGQSATSGEVSVSYTNYVGPFTSWALKAVRALGMKAISGYIGGELIGSSWDMRSVDPKTMVRDSAETAFLRPALKRQNLVVYPNTMATKVLFEGTKAVGVQLNTLGKVTKLSAKKEVILSAGVFQSPQLLMISGIGPKATLSKYGIPVIADLPGVGQNLHDHPAALVVHKVKTPSSTQFNTVAKRAAADASFLRDGTGPLSGTGGEIIGWEKVPRRLISNKTAADLDAAVPKDWPDLEILATEGYPGPVPPDDSDYVGIDIALVNTFSRGTVSISSASALDPPIIHINFLSDSRDQEILIAAVRRAREIFADKSLEAVLVGEEVAPGNATQTDEDILSYIHKSAQIFFHASSTCKMGKNGDPNAVVDSQGRVFGIERLRVVDLSAVPFLPPGHPMATVYALAEKQAAAILGGS</sequence>
<feature type="compositionally biased region" description="Polar residues" evidence="4">
    <location>
        <begin position="162"/>
        <end position="179"/>
    </location>
</feature>
<reference evidence="7" key="1">
    <citation type="submission" date="2022-10" db="EMBL/GenBank/DDBJ databases">
        <title>Tapping the CABI collections for fungal endophytes: first genome assemblies for Collariella, Neodidymelliopsis, Ascochyta clinopodiicola, Didymella pomorum, Didymosphaeria variabile, Neocosmospora piperis and Neocucurbitaria cava.</title>
        <authorList>
            <person name="Hill R."/>
        </authorList>
    </citation>
    <scope>NUCLEOTIDE SEQUENCE</scope>
    <source>
        <strain evidence="7">IMI 356815</strain>
    </source>
</reference>
<dbReference type="InterPro" id="IPR000172">
    <property type="entry name" value="GMC_OxRdtase_N"/>
</dbReference>
<dbReference type="Pfam" id="PF00732">
    <property type="entry name" value="GMC_oxred_N"/>
    <property type="match status" value="1"/>
</dbReference>
<feature type="region of interest" description="Disordered" evidence="4">
    <location>
        <begin position="158"/>
        <end position="179"/>
    </location>
</feature>
<comment type="caution">
    <text evidence="7">The sequence shown here is derived from an EMBL/GenBank/DDBJ whole genome shotgun (WGS) entry which is preliminary data.</text>
</comment>
<dbReference type="Gene3D" id="3.30.560.10">
    <property type="entry name" value="Glucose Oxidase, domain 3"/>
    <property type="match status" value="1"/>
</dbReference>
<dbReference type="SUPFAM" id="SSF54373">
    <property type="entry name" value="FAD-linked reductases, C-terminal domain"/>
    <property type="match status" value="1"/>
</dbReference>
<dbReference type="GO" id="GO:0044550">
    <property type="term" value="P:secondary metabolite biosynthetic process"/>
    <property type="evidence" value="ECO:0007669"/>
    <property type="project" value="TreeGrafter"/>
</dbReference>
<feature type="active site" description="Proton donor" evidence="3">
    <location>
        <position position="521"/>
    </location>
</feature>
<evidence type="ECO:0000313" key="7">
    <source>
        <dbReference type="EMBL" id="KAJ4357880.1"/>
    </source>
</evidence>
<comment type="similarity">
    <text evidence="1">Belongs to the GMC oxidoreductase family.</text>
</comment>
<feature type="active site" description="Proton acceptor" evidence="3">
    <location>
        <position position="565"/>
    </location>
</feature>
<dbReference type="InterPro" id="IPR007867">
    <property type="entry name" value="GMC_OxRtase_C"/>
</dbReference>
<dbReference type="AlphaFoldDB" id="A0A9W8XRP2"/>
<dbReference type="GO" id="GO:0050660">
    <property type="term" value="F:flavin adenine dinucleotide binding"/>
    <property type="evidence" value="ECO:0007669"/>
    <property type="project" value="InterPro"/>
</dbReference>
<accession>A0A9W8XRP2</accession>
<gene>
    <name evidence="7" type="ORF">N0V89_002457</name>
</gene>
<feature type="domain" description="Glucose-methanol-choline oxidoreductase N-terminal" evidence="5">
    <location>
        <begin position="86"/>
        <end position="336"/>
    </location>
</feature>
<dbReference type="OrthoDB" id="269227at2759"/>
<evidence type="ECO:0000256" key="4">
    <source>
        <dbReference type="SAM" id="MobiDB-lite"/>
    </source>
</evidence>
<keyword evidence="8" id="KW-1185">Reference proteome</keyword>
<evidence type="ECO:0008006" key="9">
    <source>
        <dbReference type="Google" id="ProtNLM"/>
    </source>
</evidence>
<dbReference type="GeneID" id="80905987"/>
<dbReference type="RefSeq" id="XP_056074739.1">
    <property type="nucleotide sequence ID" value="XM_056211266.1"/>
</dbReference>
<evidence type="ECO:0000256" key="2">
    <source>
        <dbReference type="ARBA" id="ARBA00023180"/>
    </source>
</evidence>
<evidence type="ECO:0000313" key="8">
    <source>
        <dbReference type="Proteomes" id="UP001140513"/>
    </source>
</evidence>
<dbReference type="PIRSF" id="PIRSF000137">
    <property type="entry name" value="Alcohol_oxidase"/>
    <property type="match status" value="1"/>
</dbReference>
<dbReference type="EMBL" id="JAPEUX010000002">
    <property type="protein sequence ID" value="KAJ4357880.1"/>
    <property type="molecule type" value="Genomic_DNA"/>
</dbReference>
<dbReference type="InterPro" id="IPR036188">
    <property type="entry name" value="FAD/NAD-bd_sf"/>
</dbReference>
<evidence type="ECO:0000259" key="5">
    <source>
        <dbReference type="Pfam" id="PF00732"/>
    </source>
</evidence>
<evidence type="ECO:0000256" key="1">
    <source>
        <dbReference type="ARBA" id="ARBA00010790"/>
    </source>
</evidence>
<dbReference type="InterPro" id="IPR012132">
    <property type="entry name" value="GMC_OxRdtase"/>
</dbReference>
<dbReference type="Gene3D" id="3.50.50.60">
    <property type="entry name" value="FAD/NAD(P)-binding domain"/>
    <property type="match status" value="1"/>
</dbReference>
<proteinExistence type="inferred from homology"/>
<dbReference type="SUPFAM" id="SSF51905">
    <property type="entry name" value="FAD/NAD(P)-binding domain"/>
    <property type="match status" value="1"/>
</dbReference>
<evidence type="ECO:0000259" key="6">
    <source>
        <dbReference type="Pfam" id="PF05199"/>
    </source>
</evidence>